<protein>
    <recommendedName>
        <fullName evidence="3">Reverse transcriptase</fullName>
    </recommendedName>
</protein>
<evidence type="ECO:0008006" key="3">
    <source>
        <dbReference type="Google" id="ProtNLM"/>
    </source>
</evidence>
<dbReference type="AlphaFoldDB" id="A0AAW1J5M6"/>
<gene>
    <name evidence="1" type="ORF">RND81_08G068900</name>
</gene>
<keyword evidence="2" id="KW-1185">Reference proteome</keyword>
<reference evidence="1" key="1">
    <citation type="submission" date="2024-03" db="EMBL/GenBank/DDBJ databases">
        <title>WGS assembly of Saponaria officinalis var. Norfolk2.</title>
        <authorList>
            <person name="Jenkins J."/>
            <person name="Shu S."/>
            <person name="Grimwood J."/>
            <person name="Barry K."/>
            <person name="Goodstein D."/>
            <person name="Schmutz J."/>
            <person name="Leebens-Mack J."/>
            <person name="Osbourn A."/>
        </authorList>
    </citation>
    <scope>NUCLEOTIDE SEQUENCE [LARGE SCALE GENOMIC DNA]</scope>
    <source>
        <strain evidence="1">JIC</strain>
    </source>
</reference>
<evidence type="ECO:0000313" key="1">
    <source>
        <dbReference type="EMBL" id="KAK9697909.1"/>
    </source>
</evidence>
<dbReference type="PANTHER" id="PTHR33710:SF71">
    <property type="entry name" value="ENDONUCLEASE_EXONUCLEASE_PHOSPHATASE DOMAIN-CONTAINING PROTEIN"/>
    <property type="match status" value="1"/>
</dbReference>
<proteinExistence type="predicted"/>
<organism evidence="1 2">
    <name type="scientific">Saponaria officinalis</name>
    <name type="common">Common soapwort</name>
    <name type="synonym">Lychnis saponaria</name>
    <dbReference type="NCBI Taxonomy" id="3572"/>
    <lineage>
        <taxon>Eukaryota</taxon>
        <taxon>Viridiplantae</taxon>
        <taxon>Streptophyta</taxon>
        <taxon>Embryophyta</taxon>
        <taxon>Tracheophyta</taxon>
        <taxon>Spermatophyta</taxon>
        <taxon>Magnoliopsida</taxon>
        <taxon>eudicotyledons</taxon>
        <taxon>Gunneridae</taxon>
        <taxon>Pentapetalae</taxon>
        <taxon>Caryophyllales</taxon>
        <taxon>Caryophyllaceae</taxon>
        <taxon>Caryophylleae</taxon>
        <taxon>Saponaria</taxon>
    </lineage>
</organism>
<name>A0AAW1J5M6_SAPOF</name>
<dbReference type="EMBL" id="JBDFQZ010000008">
    <property type="protein sequence ID" value="KAK9697909.1"/>
    <property type="molecule type" value="Genomic_DNA"/>
</dbReference>
<comment type="caution">
    <text evidence="1">The sequence shown here is derived from an EMBL/GenBank/DDBJ whole genome shotgun (WGS) entry which is preliminary data.</text>
</comment>
<dbReference type="Proteomes" id="UP001443914">
    <property type="component" value="Unassembled WGS sequence"/>
</dbReference>
<dbReference type="PANTHER" id="PTHR33710">
    <property type="entry name" value="BNAC02G09200D PROTEIN"/>
    <property type="match status" value="1"/>
</dbReference>
<accession>A0AAW1J5M6</accession>
<sequence length="203" mass="22667">MICSSEGQAVLSMTGRCRSSGTACANSLWWIIHILGVFIPGIINKTPLLNQDWFLRVPSSIVTFLPSGISDHAPVLLSVASYVAHNRHFRYLNCWASSPDFVDCVSRGWSSPSFGGKIYTLFSKLRRIRDALKRIHYNQFSVLAEHVAAAKARLSDCQTLLQATPICPLLLTQERQFLAAYFRLKSAEMSALAQRAKVQHLTK</sequence>
<evidence type="ECO:0000313" key="2">
    <source>
        <dbReference type="Proteomes" id="UP001443914"/>
    </source>
</evidence>